<keyword evidence="5 7" id="KW-0275">Fatty acid biosynthesis</keyword>
<comment type="function">
    <text evidence="7">This protein is a component of the acetyl coenzyme A carboxylase complex; first, biotin carboxylase catalyzes the carboxylation of the carrier protein and then the transcarboxylase transfers the carboxyl group to form malonyl-CoA.</text>
</comment>
<dbReference type="InterPro" id="IPR001249">
    <property type="entry name" value="AcCoA_biotinCC"/>
</dbReference>
<gene>
    <name evidence="10" type="ORF">GA0070216_11328</name>
</gene>
<feature type="domain" description="Lipoyl-binding" evidence="9">
    <location>
        <begin position="97"/>
        <end position="173"/>
    </location>
</feature>
<accession>A0A1C5A303</accession>
<evidence type="ECO:0000256" key="8">
    <source>
        <dbReference type="SAM" id="MobiDB-lite"/>
    </source>
</evidence>
<evidence type="ECO:0000259" key="9">
    <source>
        <dbReference type="PROSITE" id="PS50968"/>
    </source>
</evidence>
<dbReference type="SUPFAM" id="SSF51230">
    <property type="entry name" value="Single hybrid motif"/>
    <property type="match status" value="1"/>
</dbReference>
<evidence type="ECO:0000313" key="10">
    <source>
        <dbReference type="EMBL" id="SCF39424.1"/>
    </source>
</evidence>
<organism evidence="10 11">
    <name type="scientific">Micromonospora matsumotoense</name>
    <dbReference type="NCBI Taxonomy" id="121616"/>
    <lineage>
        <taxon>Bacteria</taxon>
        <taxon>Bacillati</taxon>
        <taxon>Actinomycetota</taxon>
        <taxon>Actinomycetes</taxon>
        <taxon>Micromonosporales</taxon>
        <taxon>Micromonosporaceae</taxon>
        <taxon>Micromonospora</taxon>
    </lineage>
</organism>
<evidence type="ECO:0000256" key="2">
    <source>
        <dbReference type="ARBA" id="ARBA00022516"/>
    </source>
</evidence>
<feature type="region of interest" description="Disordered" evidence="8">
    <location>
        <begin position="1"/>
        <end position="35"/>
    </location>
</feature>
<dbReference type="Gene3D" id="2.40.50.100">
    <property type="match status" value="1"/>
</dbReference>
<proteinExistence type="predicted"/>
<dbReference type="UniPathway" id="UPA00094"/>
<keyword evidence="6 7" id="KW-0092">Biotin</keyword>
<dbReference type="PROSITE" id="PS00188">
    <property type="entry name" value="BIOTIN"/>
    <property type="match status" value="1"/>
</dbReference>
<dbReference type="RefSeq" id="WP_245722654.1">
    <property type="nucleotide sequence ID" value="NZ_FMCU01000013.1"/>
</dbReference>
<dbReference type="GO" id="GO:0009317">
    <property type="term" value="C:acetyl-CoA carboxylase complex"/>
    <property type="evidence" value="ECO:0007669"/>
    <property type="project" value="InterPro"/>
</dbReference>
<evidence type="ECO:0000256" key="1">
    <source>
        <dbReference type="ARBA" id="ARBA00005194"/>
    </source>
</evidence>
<keyword evidence="2 7" id="KW-0444">Lipid biosynthesis</keyword>
<evidence type="ECO:0000313" key="11">
    <source>
        <dbReference type="Proteomes" id="UP000198797"/>
    </source>
</evidence>
<evidence type="ECO:0000256" key="7">
    <source>
        <dbReference type="RuleBase" id="RU364072"/>
    </source>
</evidence>
<evidence type="ECO:0000256" key="5">
    <source>
        <dbReference type="ARBA" id="ARBA00023160"/>
    </source>
</evidence>
<protein>
    <recommendedName>
        <fullName evidence="7">Biotin carboxyl carrier protein of acetyl-CoA carboxylase</fullName>
    </recommendedName>
</protein>
<dbReference type="Pfam" id="PF00364">
    <property type="entry name" value="Biotin_lipoyl"/>
    <property type="match status" value="1"/>
</dbReference>
<reference evidence="11" key="1">
    <citation type="submission" date="2016-06" db="EMBL/GenBank/DDBJ databases">
        <authorList>
            <person name="Varghese N."/>
            <person name="Submissions Spin"/>
        </authorList>
    </citation>
    <scope>NUCLEOTIDE SEQUENCE [LARGE SCALE GENOMIC DNA]</scope>
    <source>
        <strain evidence="11">DSM 44100</strain>
    </source>
</reference>
<keyword evidence="4 7" id="KW-0443">Lipid metabolism</keyword>
<dbReference type="GO" id="GO:0003989">
    <property type="term" value="F:acetyl-CoA carboxylase activity"/>
    <property type="evidence" value="ECO:0007669"/>
    <property type="project" value="InterPro"/>
</dbReference>
<name>A0A1C5A303_9ACTN</name>
<dbReference type="GO" id="GO:0006633">
    <property type="term" value="P:fatty acid biosynthetic process"/>
    <property type="evidence" value="ECO:0007669"/>
    <property type="project" value="UniProtKB-UniPathway"/>
</dbReference>
<dbReference type="PROSITE" id="PS50968">
    <property type="entry name" value="BIOTINYL_LIPOYL"/>
    <property type="match status" value="1"/>
</dbReference>
<sequence>MNDSRSMPNGHALTEPKSATPEWSTDRHDDTGTPSALRQATHTVDRLLRLGGPPPTTLVVHVGEVWIEMTWAVPGPAVDDTADTPPEPVDEDSSATADYITAPAVGTFYLAPSPGAEPFVRTHSLVVAGQQVGIVEAMKLMIPVEAATAGRIGKVLRTDGDPVEYNQPLFELKPW</sequence>
<comment type="pathway">
    <text evidence="1 7">Lipid metabolism; fatty acid biosynthesis.</text>
</comment>
<keyword evidence="11" id="KW-1185">Reference proteome</keyword>
<dbReference type="Proteomes" id="UP000198797">
    <property type="component" value="Unassembled WGS sequence"/>
</dbReference>
<dbReference type="STRING" id="121616.GA0070216_11328"/>
<dbReference type="PRINTS" id="PR01071">
    <property type="entry name" value="ACOABIOTINCC"/>
</dbReference>
<dbReference type="AlphaFoldDB" id="A0A1C5A303"/>
<dbReference type="EMBL" id="FMCU01000013">
    <property type="protein sequence ID" value="SCF39424.1"/>
    <property type="molecule type" value="Genomic_DNA"/>
</dbReference>
<dbReference type="CDD" id="cd06850">
    <property type="entry name" value="biotinyl_domain"/>
    <property type="match status" value="1"/>
</dbReference>
<dbReference type="InterPro" id="IPR000089">
    <property type="entry name" value="Biotin_lipoyl"/>
</dbReference>
<dbReference type="InterPro" id="IPR001882">
    <property type="entry name" value="Biotin_BS"/>
</dbReference>
<dbReference type="InterPro" id="IPR011053">
    <property type="entry name" value="Single_hybrid_motif"/>
</dbReference>
<evidence type="ECO:0000256" key="6">
    <source>
        <dbReference type="ARBA" id="ARBA00023267"/>
    </source>
</evidence>
<evidence type="ECO:0000256" key="3">
    <source>
        <dbReference type="ARBA" id="ARBA00022832"/>
    </source>
</evidence>
<keyword evidence="3 7" id="KW-0276">Fatty acid metabolism</keyword>
<evidence type="ECO:0000256" key="4">
    <source>
        <dbReference type="ARBA" id="ARBA00023098"/>
    </source>
</evidence>